<proteinExistence type="predicted"/>
<evidence type="ECO:0000313" key="1">
    <source>
        <dbReference type="EMBL" id="KAK9038840.1"/>
    </source>
</evidence>
<dbReference type="EMBL" id="JBBPBN010000005">
    <property type="protein sequence ID" value="KAK9038840.1"/>
    <property type="molecule type" value="Genomic_DNA"/>
</dbReference>
<protein>
    <submittedName>
        <fullName evidence="1">Uncharacterized protein</fullName>
    </submittedName>
</protein>
<organism evidence="1 2">
    <name type="scientific">Hibiscus sabdariffa</name>
    <name type="common">roselle</name>
    <dbReference type="NCBI Taxonomy" id="183260"/>
    <lineage>
        <taxon>Eukaryota</taxon>
        <taxon>Viridiplantae</taxon>
        <taxon>Streptophyta</taxon>
        <taxon>Embryophyta</taxon>
        <taxon>Tracheophyta</taxon>
        <taxon>Spermatophyta</taxon>
        <taxon>Magnoliopsida</taxon>
        <taxon>eudicotyledons</taxon>
        <taxon>Gunneridae</taxon>
        <taxon>Pentapetalae</taxon>
        <taxon>rosids</taxon>
        <taxon>malvids</taxon>
        <taxon>Malvales</taxon>
        <taxon>Malvaceae</taxon>
        <taxon>Malvoideae</taxon>
        <taxon>Hibiscus</taxon>
    </lineage>
</organism>
<comment type="caution">
    <text evidence="1">The sequence shown here is derived from an EMBL/GenBank/DDBJ whole genome shotgun (WGS) entry which is preliminary data.</text>
</comment>
<evidence type="ECO:0000313" key="2">
    <source>
        <dbReference type="Proteomes" id="UP001396334"/>
    </source>
</evidence>
<reference evidence="1 2" key="1">
    <citation type="journal article" date="2024" name="G3 (Bethesda)">
        <title>Genome assembly of Hibiscus sabdariffa L. provides insights into metabolisms of medicinal natural products.</title>
        <authorList>
            <person name="Kim T."/>
        </authorList>
    </citation>
    <scope>NUCLEOTIDE SEQUENCE [LARGE SCALE GENOMIC DNA]</scope>
    <source>
        <strain evidence="1">TK-2024</strain>
        <tissue evidence="1">Old leaves</tissue>
    </source>
</reference>
<gene>
    <name evidence="1" type="ORF">V6N11_023685</name>
</gene>
<sequence length="91" mass="10515">MNSQVIHLAYLKAKILEIKLFGMKCLWYVNGSSLVMGRSAKLVWRYVNGSSLVMERSAMWVWRSSEEVFVGIAFSWHRVQWGLEKLDAYAG</sequence>
<name>A0ABR2TNH4_9ROSI</name>
<keyword evidence="2" id="KW-1185">Reference proteome</keyword>
<accession>A0ABR2TNH4</accession>
<dbReference type="Proteomes" id="UP001396334">
    <property type="component" value="Unassembled WGS sequence"/>
</dbReference>